<evidence type="ECO:0000313" key="2">
    <source>
        <dbReference type="EMBL" id="EDW32043.1"/>
    </source>
</evidence>
<protein>
    <submittedName>
        <fullName evidence="2">GL10647</fullName>
    </submittedName>
</protein>
<feature type="region of interest" description="Disordered" evidence="1">
    <location>
        <begin position="162"/>
        <end position="214"/>
    </location>
</feature>
<feature type="compositionally biased region" description="Polar residues" evidence="1">
    <location>
        <begin position="181"/>
        <end position="195"/>
    </location>
</feature>
<dbReference type="AlphaFoldDB" id="B4GAU1"/>
<feature type="compositionally biased region" description="Polar residues" evidence="1">
    <location>
        <begin position="205"/>
        <end position="214"/>
    </location>
</feature>
<dbReference type="Proteomes" id="UP000008744">
    <property type="component" value="Unassembled WGS sequence"/>
</dbReference>
<organism evidence="3">
    <name type="scientific">Drosophila persimilis</name>
    <name type="common">Fruit fly</name>
    <dbReference type="NCBI Taxonomy" id="7234"/>
    <lineage>
        <taxon>Eukaryota</taxon>
        <taxon>Metazoa</taxon>
        <taxon>Ecdysozoa</taxon>
        <taxon>Arthropoda</taxon>
        <taxon>Hexapoda</taxon>
        <taxon>Insecta</taxon>
        <taxon>Pterygota</taxon>
        <taxon>Neoptera</taxon>
        <taxon>Endopterygota</taxon>
        <taxon>Diptera</taxon>
        <taxon>Brachycera</taxon>
        <taxon>Muscomorpha</taxon>
        <taxon>Ephydroidea</taxon>
        <taxon>Drosophilidae</taxon>
        <taxon>Drosophila</taxon>
        <taxon>Sophophora</taxon>
    </lineage>
</organism>
<dbReference type="KEGG" id="dpe:6590292"/>
<accession>B4GAU1</accession>
<sequence length="300" mass="33925">MGRQTKPVASKLSWSEWPLPPPPLPKHNGGRPIRHKITEGSDGHSVGSKDLGQILPVRQKPLGAYMGLASARPMPGGDGAISYAAVVANVIEPKQFQNMNIVIPPRVKKQQKSHKAANRRSTVDPKFTIFDVEEPKPHLVILYAKDKTIDEEVHKMSKILKKHQKLPQKPLNPQDEFQEPKNATQNELQEPQNDAPNELQDVRTKSSSTETNLNEKNLQFLGVSIESTESEATLESNPAPNIKTNTPEFSDSESYLRYHLRKLQQILATQCSDSFWIKRPRSQKPSKCERYNYQLDEKKL</sequence>
<keyword evidence="3" id="KW-1185">Reference proteome</keyword>
<evidence type="ECO:0000256" key="1">
    <source>
        <dbReference type="SAM" id="MobiDB-lite"/>
    </source>
</evidence>
<proteinExistence type="predicted"/>
<evidence type="ECO:0000313" key="3">
    <source>
        <dbReference type="Proteomes" id="UP000008744"/>
    </source>
</evidence>
<dbReference type="EMBL" id="CH479181">
    <property type="protein sequence ID" value="EDW32043.1"/>
    <property type="molecule type" value="Genomic_DNA"/>
</dbReference>
<name>B4GAU1_DROPE</name>
<reference evidence="2 3" key="1">
    <citation type="journal article" date="2007" name="Nature">
        <title>Evolution of genes and genomes on the Drosophila phylogeny.</title>
        <authorList>
            <consortium name="Drosophila 12 Genomes Consortium"/>
            <person name="Clark A.G."/>
            <person name="Eisen M.B."/>
            <person name="Smith D.R."/>
            <person name="Bergman C.M."/>
            <person name="Oliver B."/>
            <person name="Markow T.A."/>
            <person name="Kaufman T.C."/>
            <person name="Kellis M."/>
            <person name="Gelbart W."/>
            <person name="Iyer V.N."/>
            <person name="Pollard D.A."/>
            <person name="Sackton T.B."/>
            <person name="Larracuente A.M."/>
            <person name="Singh N.D."/>
            <person name="Abad J.P."/>
            <person name="Abt D.N."/>
            <person name="Adryan B."/>
            <person name="Aguade M."/>
            <person name="Akashi H."/>
            <person name="Anderson W.W."/>
            <person name="Aquadro C.F."/>
            <person name="Ardell D.H."/>
            <person name="Arguello R."/>
            <person name="Artieri C.G."/>
            <person name="Barbash D.A."/>
            <person name="Barker D."/>
            <person name="Barsanti P."/>
            <person name="Batterham P."/>
            <person name="Batzoglou S."/>
            <person name="Begun D."/>
            <person name="Bhutkar A."/>
            <person name="Blanco E."/>
            <person name="Bosak S.A."/>
            <person name="Bradley R.K."/>
            <person name="Brand A.D."/>
            <person name="Brent M.R."/>
            <person name="Brooks A.N."/>
            <person name="Brown R.H."/>
            <person name="Butlin R.K."/>
            <person name="Caggese C."/>
            <person name="Calvi B.R."/>
            <person name="Bernardo de Carvalho A."/>
            <person name="Caspi A."/>
            <person name="Castrezana S."/>
            <person name="Celniker S.E."/>
            <person name="Chang J.L."/>
            <person name="Chapple C."/>
            <person name="Chatterji S."/>
            <person name="Chinwalla A."/>
            <person name="Civetta A."/>
            <person name="Clifton S.W."/>
            <person name="Comeron J.M."/>
            <person name="Costello J.C."/>
            <person name="Coyne J.A."/>
            <person name="Daub J."/>
            <person name="David R.G."/>
            <person name="Delcher A.L."/>
            <person name="Delehaunty K."/>
            <person name="Do C.B."/>
            <person name="Ebling H."/>
            <person name="Edwards K."/>
            <person name="Eickbush T."/>
            <person name="Evans J.D."/>
            <person name="Filipski A."/>
            <person name="Findeiss S."/>
            <person name="Freyhult E."/>
            <person name="Fulton L."/>
            <person name="Fulton R."/>
            <person name="Garcia A.C."/>
            <person name="Gardiner A."/>
            <person name="Garfield D.A."/>
            <person name="Garvin B.E."/>
            <person name="Gibson G."/>
            <person name="Gilbert D."/>
            <person name="Gnerre S."/>
            <person name="Godfrey J."/>
            <person name="Good R."/>
            <person name="Gotea V."/>
            <person name="Gravely B."/>
            <person name="Greenberg A.J."/>
            <person name="Griffiths-Jones S."/>
            <person name="Gross S."/>
            <person name="Guigo R."/>
            <person name="Gustafson E.A."/>
            <person name="Haerty W."/>
            <person name="Hahn M.W."/>
            <person name="Halligan D.L."/>
            <person name="Halpern A.L."/>
            <person name="Halter G.M."/>
            <person name="Han M.V."/>
            <person name="Heger A."/>
            <person name="Hillier L."/>
            <person name="Hinrichs A.S."/>
            <person name="Holmes I."/>
            <person name="Hoskins R.A."/>
            <person name="Hubisz M.J."/>
            <person name="Hultmark D."/>
            <person name="Huntley M.A."/>
            <person name="Jaffe D.B."/>
            <person name="Jagadeeshan S."/>
            <person name="Jeck W.R."/>
            <person name="Johnson J."/>
            <person name="Jones C.D."/>
            <person name="Jordan W.C."/>
            <person name="Karpen G.H."/>
            <person name="Kataoka E."/>
            <person name="Keightley P.D."/>
            <person name="Kheradpour P."/>
            <person name="Kirkness E.F."/>
            <person name="Koerich L.B."/>
            <person name="Kristiansen K."/>
            <person name="Kudrna D."/>
            <person name="Kulathinal R.J."/>
            <person name="Kumar S."/>
            <person name="Kwok R."/>
            <person name="Lander E."/>
            <person name="Langley C.H."/>
            <person name="Lapoint R."/>
            <person name="Lazzaro B.P."/>
            <person name="Lee S.J."/>
            <person name="Levesque L."/>
            <person name="Li R."/>
            <person name="Lin C.F."/>
            <person name="Lin M.F."/>
            <person name="Lindblad-Toh K."/>
            <person name="Llopart A."/>
            <person name="Long M."/>
            <person name="Low L."/>
            <person name="Lozovsky E."/>
            <person name="Lu J."/>
            <person name="Luo M."/>
            <person name="Machado C.A."/>
            <person name="Makalowski W."/>
            <person name="Marzo M."/>
            <person name="Matsuda M."/>
            <person name="Matzkin L."/>
            <person name="McAllister B."/>
            <person name="McBride C.S."/>
            <person name="McKernan B."/>
            <person name="McKernan K."/>
            <person name="Mendez-Lago M."/>
            <person name="Minx P."/>
            <person name="Mollenhauer M.U."/>
            <person name="Montooth K."/>
            <person name="Mount S.M."/>
            <person name="Mu X."/>
            <person name="Myers E."/>
            <person name="Negre B."/>
            <person name="Newfeld S."/>
            <person name="Nielsen R."/>
            <person name="Noor M.A."/>
            <person name="O'Grady P."/>
            <person name="Pachter L."/>
            <person name="Papaceit M."/>
            <person name="Parisi M.J."/>
            <person name="Parisi M."/>
            <person name="Parts L."/>
            <person name="Pedersen J.S."/>
            <person name="Pesole G."/>
            <person name="Phillippy A.M."/>
            <person name="Ponting C.P."/>
            <person name="Pop M."/>
            <person name="Porcelli D."/>
            <person name="Powell J.R."/>
            <person name="Prohaska S."/>
            <person name="Pruitt K."/>
            <person name="Puig M."/>
            <person name="Quesneville H."/>
            <person name="Ram K.R."/>
            <person name="Rand D."/>
            <person name="Rasmussen M.D."/>
            <person name="Reed L.K."/>
            <person name="Reenan R."/>
            <person name="Reily A."/>
            <person name="Remington K.A."/>
            <person name="Rieger T.T."/>
            <person name="Ritchie M.G."/>
            <person name="Robin C."/>
            <person name="Rogers Y.H."/>
            <person name="Rohde C."/>
            <person name="Rozas J."/>
            <person name="Rubenfield M.J."/>
            <person name="Ruiz A."/>
            <person name="Russo S."/>
            <person name="Salzberg S.L."/>
            <person name="Sanchez-Gracia A."/>
            <person name="Saranga D.J."/>
            <person name="Sato H."/>
            <person name="Schaeffer S.W."/>
            <person name="Schatz M.C."/>
            <person name="Schlenke T."/>
            <person name="Schwartz R."/>
            <person name="Segarra C."/>
            <person name="Singh R.S."/>
            <person name="Sirot L."/>
            <person name="Sirota M."/>
            <person name="Sisneros N.B."/>
            <person name="Smith C.D."/>
            <person name="Smith T.F."/>
            <person name="Spieth J."/>
            <person name="Stage D.E."/>
            <person name="Stark A."/>
            <person name="Stephan W."/>
            <person name="Strausberg R.L."/>
            <person name="Strempel S."/>
            <person name="Sturgill D."/>
            <person name="Sutton G."/>
            <person name="Sutton G.G."/>
            <person name="Tao W."/>
            <person name="Teichmann S."/>
            <person name="Tobari Y.N."/>
            <person name="Tomimura Y."/>
            <person name="Tsolas J.M."/>
            <person name="Valente V.L."/>
            <person name="Venter E."/>
            <person name="Venter J.C."/>
            <person name="Vicario S."/>
            <person name="Vieira F.G."/>
            <person name="Vilella A.J."/>
            <person name="Villasante A."/>
            <person name="Walenz B."/>
            <person name="Wang J."/>
            <person name="Wasserman M."/>
            <person name="Watts T."/>
            <person name="Wilson D."/>
            <person name="Wilson R.K."/>
            <person name="Wing R.A."/>
            <person name="Wolfner M.F."/>
            <person name="Wong A."/>
            <person name="Wong G.K."/>
            <person name="Wu C.I."/>
            <person name="Wu G."/>
            <person name="Yamamoto D."/>
            <person name="Yang H.P."/>
            <person name="Yang S.P."/>
            <person name="Yorke J.A."/>
            <person name="Yoshida K."/>
            <person name="Zdobnov E."/>
            <person name="Zhang P."/>
            <person name="Zhang Y."/>
            <person name="Zimin A.V."/>
            <person name="Baldwin J."/>
            <person name="Abdouelleil A."/>
            <person name="Abdulkadir J."/>
            <person name="Abebe A."/>
            <person name="Abera B."/>
            <person name="Abreu J."/>
            <person name="Acer S.C."/>
            <person name="Aftuck L."/>
            <person name="Alexander A."/>
            <person name="An P."/>
            <person name="Anderson E."/>
            <person name="Anderson S."/>
            <person name="Arachi H."/>
            <person name="Azer M."/>
            <person name="Bachantsang P."/>
            <person name="Barry A."/>
            <person name="Bayul T."/>
            <person name="Berlin A."/>
            <person name="Bessette D."/>
            <person name="Bloom T."/>
            <person name="Blye J."/>
            <person name="Boguslavskiy L."/>
            <person name="Bonnet C."/>
            <person name="Boukhgalter B."/>
            <person name="Bourzgui I."/>
            <person name="Brown A."/>
            <person name="Cahill P."/>
            <person name="Channer S."/>
            <person name="Cheshatsang Y."/>
            <person name="Chuda L."/>
            <person name="Citroen M."/>
            <person name="Collymore A."/>
            <person name="Cooke P."/>
            <person name="Costello M."/>
            <person name="D'Aco K."/>
            <person name="Daza R."/>
            <person name="De Haan G."/>
            <person name="DeGray S."/>
            <person name="DeMaso C."/>
            <person name="Dhargay N."/>
            <person name="Dooley K."/>
            <person name="Dooley E."/>
            <person name="Doricent M."/>
            <person name="Dorje P."/>
            <person name="Dorjee K."/>
            <person name="Dupes A."/>
            <person name="Elong R."/>
            <person name="Falk J."/>
            <person name="Farina A."/>
            <person name="Faro S."/>
            <person name="Ferguson D."/>
            <person name="Fisher S."/>
            <person name="Foley C.D."/>
            <person name="Franke A."/>
            <person name="Friedrich D."/>
            <person name="Gadbois L."/>
            <person name="Gearin G."/>
            <person name="Gearin C.R."/>
            <person name="Giannoukos G."/>
            <person name="Goode T."/>
            <person name="Graham J."/>
            <person name="Grandbois E."/>
            <person name="Grewal S."/>
            <person name="Gyaltsen K."/>
            <person name="Hafez N."/>
            <person name="Hagos B."/>
            <person name="Hall J."/>
            <person name="Henson C."/>
            <person name="Hollinger A."/>
            <person name="Honan T."/>
            <person name="Huard M.D."/>
            <person name="Hughes L."/>
            <person name="Hurhula B."/>
            <person name="Husby M.E."/>
            <person name="Kamat A."/>
            <person name="Kanga B."/>
            <person name="Kashin S."/>
            <person name="Khazanovich D."/>
            <person name="Kisner P."/>
            <person name="Lance K."/>
            <person name="Lara M."/>
            <person name="Lee W."/>
            <person name="Lennon N."/>
            <person name="Letendre F."/>
            <person name="LeVine R."/>
            <person name="Lipovsky A."/>
            <person name="Liu X."/>
            <person name="Liu J."/>
            <person name="Liu S."/>
            <person name="Lokyitsang T."/>
            <person name="Lokyitsang Y."/>
            <person name="Lubonja R."/>
            <person name="Lui A."/>
            <person name="MacDonald P."/>
            <person name="Magnisalis V."/>
            <person name="Maru K."/>
            <person name="Matthews C."/>
            <person name="McCusker W."/>
            <person name="McDonough S."/>
            <person name="Mehta T."/>
            <person name="Meldrim J."/>
            <person name="Meneus L."/>
            <person name="Mihai O."/>
            <person name="Mihalev A."/>
            <person name="Mihova T."/>
            <person name="Mittelman R."/>
            <person name="Mlenga V."/>
            <person name="Montmayeur A."/>
            <person name="Mulrain L."/>
            <person name="Navidi A."/>
            <person name="Naylor J."/>
            <person name="Negash T."/>
            <person name="Nguyen T."/>
            <person name="Nguyen N."/>
            <person name="Nicol R."/>
            <person name="Norbu C."/>
            <person name="Norbu N."/>
            <person name="Novod N."/>
            <person name="O'Neill B."/>
            <person name="Osman S."/>
            <person name="Markiewicz E."/>
            <person name="Oyono O.L."/>
            <person name="Patti C."/>
            <person name="Phunkhang P."/>
            <person name="Pierre F."/>
            <person name="Priest M."/>
            <person name="Raghuraman S."/>
            <person name="Rege F."/>
            <person name="Reyes R."/>
            <person name="Rise C."/>
            <person name="Rogov P."/>
            <person name="Ross K."/>
            <person name="Ryan E."/>
            <person name="Settipalli S."/>
            <person name="Shea T."/>
            <person name="Sherpa N."/>
            <person name="Shi L."/>
            <person name="Shih D."/>
            <person name="Sparrow T."/>
            <person name="Spaulding J."/>
            <person name="Stalker J."/>
            <person name="Stange-Thomann N."/>
            <person name="Stavropoulos S."/>
            <person name="Stone C."/>
            <person name="Strader C."/>
            <person name="Tesfaye S."/>
            <person name="Thomson T."/>
            <person name="Thoulutsang Y."/>
            <person name="Thoulutsang D."/>
            <person name="Topham K."/>
            <person name="Topping I."/>
            <person name="Tsamla T."/>
            <person name="Vassiliev H."/>
            <person name="Vo A."/>
            <person name="Wangchuk T."/>
            <person name="Wangdi T."/>
            <person name="Weiand M."/>
            <person name="Wilkinson J."/>
            <person name="Wilson A."/>
            <person name="Yadav S."/>
            <person name="Young G."/>
            <person name="Yu Q."/>
            <person name="Zembek L."/>
            <person name="Zhong D."/>
            <person name="Zimmer A."/>
            <person name="Zwirko Z."/>
            <person name="Jaffe D.B."/>
            <person name="Alvarez P."/>
            <person name="Brockman W."/>
            <person name="Butler J."/>
            <person name="Chin C."/>
            <person name="Gnerre S."/>
            <person name="Grabherr M."/>
            <person name="Kleber M."/>
            <person name="Mauceli E."/>
            <person name="MacCallum I."/>
        </authorList>
    </citation>
    <scope>NUCLEOTIDE SEQUENCE [LARGE SCALE GENOMIC DNA]</scope>
    <source>
        <strain evidence="3">MSH-3 / Tucson 14011-0111.49</strain>
    </source>
</reference>
<dbReference type="HOGENOM" id="CLU_928350_0_0_1"/>
<dbReference type="OMA" id="QILATQC"/>
<dbReference type="PhylomeDB" id="B4GAU1"/>
<feature type="region of interest" description="Disordered" evidence="1">
    <location>
        <begin position="1"/>
        <end position="49"/>
    </location>
</feature>
<gene>
    <name evidence="2" type="primary">Dper\GL10647</name>
    <name evidence="2" type="ORF">Dper_GL10647</name>
</gene>
<dbReference type="OrthoDB" id="7871372at2759"/>
<feature type="region of interest" description="Disordered" evidence="1">
    <location>
        <begin position="229"/>
        <end position="248"/>
    </location>
</feature>